<name>A0AAW7PSV3_9BACT</name>
<reference evidence="1" key="2">
    <citation type="journal article" date="2023" name="Microorganisms">
        <title>Genomic Characterization of Arcobacter butzleri Strains Isolated from Various Sources in Lithuania.</title>
        <authorList>
            <person name="Uljanovas D."/>
            <person name="Golz G."/>
            <person name="Fleischmann S."/>
            <person name="Kudirkiene E."/>
            <person name="Kasetiene N."/>
            <person name="Grineviciene A."/>
            <person name="Tamuleviciene E."/>
            <person name="Aksomaitiene J."/>
            <person name="Alter T."/>
            <person name="Malakauskas M."/>
        </authorList>
    </citation>
    <scope>NUCLEOTIDE SEQUENCE</scope>
    <source>
        <strain evidence="1">RCM39</strain>
    </source>
</reference>
<gene>
    <name evidence="1" type="ORF">O8C91_07880</name>
</gene>
<dbReference type="Proteomes" id="UP001171529">
    <property type="component" value="Unassembled WGS sequence"/>
</dbReference>
<dbReference type="RefSeq" id="WP_301344628.1">
    <property type="nucleotide sequence ID" value="NZ_JAPZDB010000003.1"/>
</dbReference>
<sequence>MLYKKQIELFSEEINHNLSHINQINDIECIFLKFKKILKSFNIGNSEELKYIIQKEQIIILTNMLTDILEAIILLLKSKSFLPSDPLSRVALEHSINILYILESQDDRHAKQFIKNYIHGTLEASERWYNYELHQDNKIAMQISKEKIKSLNLQKNVYKNLYDENCGDWPKAWKRFQACGHESAYRTLYSMNSDSIHSFAEDTFNLLAFNSLPKELQEIAKEHFKSVQISMSIYHGIKSLQFYGIVISKVSLKIKSKNDEKSIKKLNKEVGKLIMVHESKFIV</sequence>
<dbReference type="Pfam" id="PF18928">
    <property type="entry name" value="DUF5677"/>
    <property type="match status" value="1"/>
</dbReference>
<dbReference type="AlphaFoldDB" id="A0AAW7PSV3"/>
<proteinExistence type="predicted"/>
<comment type="caution">
    <text evidence="1">The sequence shown here is derived from an EMBL/GenBank/DDBJ whole genome shotgun (WGS) entry which is preliminary data.</text>
</comment>
<accession>A0AAW7PSV3</accession>
<evidence type="ECO:0000313" key="1">
    <source>
        <dbReference type="EMBL" id="MDN5064109.1"/>
    </source>
</evidence>
<protein>
    <submittedName>
        <fullName evidence="1">DUF5677 domain-containing protein</fullName>
    </submittedName>
</protein>
<evidence type="ECO:0000313" key="2">
    <source>
        <dbReference type="Proteomes" id="UP001171529"/>
    </source>
</evidence>
<dbReference type="InterPro" id="IPR043733">
    <property type="entry name" value="DUF5677"/>
</dbReference>
<organism evidence="1 2">
    <name type="scientific">Aliarcobacter butzleri</name>
    <dbReference type="NCBI Taxonomy" id="28197"/>
    <lineage>
        <taxon>Bacteria</taxon>
        <taxon>Pseudomonadati</taxon>
        <taxon>Campylobacterota</taxon>
        <taxon>Epsilonproteobacteria</taxon>
        <taxon>Campylobacterales</taxon>
        <taxon>Arcobacteraceae</taxon>
        <taxon>Aliarcobacter</taxon>
    </lineage>
</organism>
<dbReference type="EMBL" id="JAPZDC010000005">
    <property type="protein sequence ID" value="MDN5064109.1"/>
    <property type="molecule type" value="Genomic_DNA"/>
</dbReference>
<reference evidence="1" key="1">
    <citation type="submission" date="2022-12" db="EMBL/GenBank/DDBJ databases">
        <authorList>
            <person name="Uljanovas D."/>
        </authorList>
    </citation>
    <scope>NUCLEOTIDE SEQUENCE</scope>
    <source>
        <strain evidence="1">RCM39</strain>
    </source>
</reference>